<keyword evidence="2" id="KW-1003">Cell membrane</keyword>
<keyword evidence="2" id="KW-1133">Transmembrane helix</keyword>
<dbReference type="KEGG" id="clz:BIU88_07265"/>
<reference evidence="3" key="1">
    <citation type="submission" date="2016-09" db="EMBL/GenBank/DDBJ databases">
        <title>Genome sequence of Chlorobaculum limnaeum.</title>
        <authorList>
            <person name="Liu Z."/>
            <person name="Tank M."/>
            <person name="Bryant D.A."/>
        </authorList>
    </citation>
    <scope>NUCLEOTIDE SEQUENCE [LARGE SCALE GENOMIC DNA]</scope>
    <source>
        <strain evidence="3">DSM 1677</strain>
    </source>
</reference>
<dbReference type="Gene3D" id="1.20.120.1200">
    <property type="entry name" value="NADH-ubiquinone/plastoquinone oxidoreductase chain 6, subunit NuoJ"/>
    <property type="match status" value="1"/>
</dbReference>
<dbReference type="Pfam" id="PF00499">
    <property type="entry name" value="Oxidored_q3"/>
    <property type="match status" value="1"/>
</dbReference>
<evidence type="ECO:0000313" key="4">
    <source>
        <dbReference type="Proteomes" id="UP000095185"/>
    </source>
</evidence>
<dbReference type="Proteomes" id="UP000095185">
    <property type="component" value="Chromosome"/>
</dbReference>
<dbReference type="InterPro" id="IPR001457">
    <property type="entry name" value="NADH_UbQ/plastoQ_OxRdtase_su6"/>
</dbReference>
<evidence type="ECO:0000256" key="2">
    <source>
        <dbReference type="RuleBase" id="RU004429"/>
    </source>
</evidence>
<evidence type="ECO:0000256" key="1">
    <source>
        <dbReference type="ARBA" id="ARBA00005698"/>
    </source>
</evidence>
<dbReference type="EMBL" id="CP017305">
    <property type="protein sequence ID" value="AOS83963.1"/>
    <property type="molecule type" value="Genomic_DNA"/>
</dbReference>
<feature type="transmembrane region" description="Helical" evidence="2">
    <location>
        <begin position="57"/>
        <end position="79"/>
    </location>
</feature>
<dbReference type="PANTHER" id="PTHR33269">
    <property type="entry name" value="NADH-UBIQUINONE OXIDOREDUCTASE CHAIN 6"/>
    <property type="match status" value="1"/>
</dbReference>
<dbReference type="GO" id="GO:0048038">
    <property type="term" value="F:quinone binding"/>
    <property type="evidence" value="ECO:0007669"/>
    <property type="project" value="UniProtKB-UniRule"/>
</dbReference>
<feature type="transmembrane region" description="Helical" evidence="2">
    <location>
        <begin position="6"/>
        <end position="26"/>
    </location>
</feature>
<keyword evidence="4" id="KW-1185">Reference proteome</keyword>
<feature type="transmembrane region" description="Helical" evidence="2">
    <location>
        <begin position="91"/>
        <end position="113"/>
    </location>
</feature>
<keyword evidence="2" id="KW-0812">Transmembrane</keyword>
<organism evidence="3 4">
    <name type="scientific">Chlorobaculum limnaeum</name>
    <dbReference type="NCBI Taxonomy" id="274537"/>
    <lineage>
        <taxon>Bacteria</taxon>
        <taxon>Pseudomonadati</taxon>
        <taxon>Chlorobiota</taxon>
        <taxon>Chlorobiia</taxon>
        <taxon>Chlorobiales</taxon>
        <taxon>Chlorobiaceae</taxon>
        <taxon>Chlorobaculum</taxon>
    </lineage>
</organism>
<comment type="similarity">
    <text evidence="1 2">Belongs to the complex I subunit 6 family.</text>
</comment>
<dbReference type="EC" id="7.1.1.-" evidence="2"/>
<keyword evidence="2" id="KW-0874">Quinone</keyword>
<dbReference type="PANTHER" id="PTHR33269:SF17">
    <property type="entry name" value="NADH-UBIQUINONE OXIDOREDUCTASE CHAIN 6"/>
    <property type="match status" value="1"/>
</dbReference>
<feature type="transmembrane region" description="Helical" evidence="2">
    <location>
        <begin position="141"/>
        <end position="163"/>
    </location>
</feature>
<name>A0A1D8D1F7_CHLLM</name>
<comment type="function">
    <text evidence="2">NDH-1 shuttles electrons from NADH, via FMN and iron-sulfur (Fe-S) centers, to quinones in the respiratory chain. Couples the redox reaction to proton translocation (for every two electrons transferred, four hydrogen ions are translocated across the cytoplasmic membrane), and thus conserves the redox energy in a proton gradient.</text>
</comment>
<dbReference type="STRING" id="274537.BIU88_07265"/>
<proteinExistence type="inferred from homology"/>
<comment type="catalytic activity">
    <reaction evidence="2">
        <text>a quinone + NADH + 5 H(+)(in) = a quinol + NAD(+) + 4 H(+)(out)</text>
        <dbReference type="Rhea" id="RHEA:57888"/>
        <dbReference type="ChEBI" id="CHEBI:15378"/>
        <dbReference type="ChEBI" id="CHEBI:24646"/>
        <dbReference type="ChEBI" id="CHEBI:57540"/>
        <dbReference type="ChEBI" id="CHEBI:57945"/>
        <dbReference type="ChEBI" id="CHEBI:132124"/>
    </reaction>
</comment>
<dbReference type="InterPro" id="IPR042106">
    <property type="entry name" value="Nuo/plastoQ_OxRdtase_6_NuoJ"/>
</dbReference>
<dbReference type="GO" id="GO:0005886">
    <property type="term" value="C:plasma membrane"/>
    <property type="evidence" value="ECO:0007669"/>
    <property type="project" value="UniProtKB-SubCell"/>
</dbReference>
<keyword evidence="2" id="KW-0472">Membrane</keyword>
<feature type="transmembrane region" description="Helical" evidence="2">
    <location>
        <begin position="31"/>
        <end position="51"/>
    </location>
</feature>
<evidence type="ECO:0000313" key="3">
    <source>
        <dbReference type="EMBL" id="AOS83963.1"/>
    </source>
</evidence>
<gene>
    <name evidence="3" type="ORF">BIU88_07265</name>
</gene>
<dbReference type="AlphaFoldDB" id="A0A1D8D1F7"/>
<accession>A0A1D8D1F7</accession>
<keyword evidence="2" id="KW-0520">NAD</keyword>
<comment type="subcellular location">
    <subcellularLocation>
        <location evidence="2">Cell membrane</location>
        <topology evidence="2">Multi-pass membrane protein</topology>
    </subcellularLocation>
</comment>
<sequence>MNQLTIAIIFYIFAAVTVLSAAFVVFSKNIIYSAFALLFTFFGVAALYVFLSADFIAVTQVVVYVGGILVLLLFGVMFTNTIMQTELKADVLHIVPGILLTFLLIGGMLFTFYTTANWMPGLVQLNGSVVESIGLETMSRYMLPFEMVSIVLLVALIGAAFLARYDKAHKK</sequence>
<dbReference type="RefSeq" id="WP_069810018.1">
    <property type="nucleotide sequence ID" value="NZ_CP017305.1"/>
</dbReference>
<dbReference type="GO" id="GO:0008137">
    <property type="term" value="F:NADH dehydrogenase (ubiquinone) activity"/>
    <property type="evidence" value="ECO:0007669"/>
    <property type="project" value="UniProtKB-UniRule"/>
</dbReference>
<dbReference type="OrthoDB" id="981464at2"/>
<protein>
    <recommendedName>
        <fullName evidence="2">NADH-quinone oxidoreductase subunit J</fullName>
        <ecNumber evidence="2">7.1.1.-</ecNumber>
    </recommendedName>
</protein>